<protein>
    <recommendedName>
        <fullName evidence="5">RNA uridylyltransferase</fullName>
        <ecNumber evidence="5">2.7.7.52</ecNumber>
    </recommendedName>
</protein>
<dbReference type="Ensembl" id="ENSCCRT00010060810.1">
    <property type="protein sequence ID" value="ENSCCRP00010055492.1"/>
    <property type="gene ID" value="ENSCCRG00010022312.1"/>
</dbReference>
<feature type="region of interest" description="Disordered" evidence="18">
    <location>
        <begin position="1077"/>
        <end position="1119"/>
    </location>
</feature>
<organism evidence="20 21">
    <name type="scientific">Cyprinus carpio</name>
    <name type="common">Common carp</name>
    <dbReference type="NCBI Taxonomy" id="7962"/>
    <lineage>
        <taxon>Eukaryota</taxon>
        <taxon>Metazoa</taxon>
        <taxon>Chordata</taxon>
        <taxon>Craniata</taxon>
        <taxon>Vertebrata</taxon>
        <taxon>Euteleostomi</taxon>
        <taxon>Actinopterygii</taxon>
        <taxon>Neopterygii</taxon>
        <taxon>Teleostei</taxon>
        <taxon>Ostariophysi</taxon>
        <taxon>Cypriniformes</taxon>
        <taxon>Cyprinidae</taxon>
        <taxon>Cyprininae</taxon>
        <taxon>Cyprinus</taxon>
    </lineage>
</organism>
<dbReference type="SUPFAM" id="SSF81631">
    <property type="entry name" value="PAP/OAS1 substrate-binding domain"/>
    <property type="match status" value="2"/>
</dbReference>
<evidence type="ECO:0000256" key="4">
    <source>
        <dbReference type="ARBA" id="ARBA00008593"/>
    </source>
</evidence>
<feature type="compositionally biased region" description="Basic residues" evidence="18">
    <location>
        <begin position="500"/>
        <end position="512"/>
    </location>
</feature>
<comment type="cofactor">
    <cofactor evidence="1">
        <name>Mn(2+)</name>
        <dbReference type="ChEBI" id="CHEBI:29035"/>
    </cofactor>
</comment>
<dbReference type="GO" id="GO:0003676">
    <property type="term" value="F:nucleic acid binding"/>
    <property type="evidence" value="ECO:0007669"/>
    <property type="project" value="InterPro"/>
</dbReference>
<keyword evidence="21" id="KW-1185">Reference proteome</keyword>
<evidence type="ECO:0000256" key="15">
    <source>
        <dbReference type="ARBA" id="ARBA00023211"/>
    </source>
</evidence>
<dbReference type="FunFam" id="1.10.1410.10:FF:000002">
    <property type="entry name" value="terminal uridylyltransferase 4 isoform X1"/>
    <property type="match status" value="1"/>
</dbReference>
<dbReference type="Pfam" id="PF03828">
    <property type="entry name" value="PAP_assoc"/>
    <property type="match status" value="2"/>
</dbReference>
<dbReference type="FunFam" id="3.30.460.10:FF:000005">
    <property type="entry name" value="terminal uridylyltransferase 4 isoform X1"/>
    <property type="match status" value="1"/>
</dbReference>
<dbReference type="Gene3D" id="3.30.460.10">
    <property type="entry name" value="Beta Polymerase, domain 2"/>
    <property type="match status" value="1"/>
</dbReference>
<dbReference type="PANTHER" id="PTHR12271">
    <property type="entry name" value="POLY A POLYMERASE CID PAP -RELATED"/>
    <property type="match status" value="1"/>
</dbReference>
<evidence type="ECO:0000256" key="17">
    <source>
        <dbReference type="PROSITE-ProRule" id="PRU00047"/>
    </source>
</evidence>
<dbReference type="Pfam" id="PF00098">
    <property type="entry name" value="zf-CCHC"/>
    <property type="match status" value="2"/>
</dbReference>
<dbReference type="InterPro" id="IPR001878">
    <property type="entry name" value="Znf_CCHC"/>
</dbReference>
<dbReference type="InterPro" id="IPR036875">
    <property type="entry name" value="Znf_CCHC_sf"/>
</dbReference>
<dbReference type="Proteomes" id="UP000694427">
    <property type="component" value="Unplaced"/>
</dbReference>
<keyword evidence="10" id="KW-0479">Metal-binding</keyword>
<evidence type="ECO:0000256" key="16">
    <source>
        <dbReference type="ARBA" id="ARBA00049105"/>
    </source>
</evidence>
<dbReference type="InterPro" id="IPR002058">
    <property type="entry name" value="PAP_assoc"/>
</dbReference>
<feature type="compositionally biased region" description="Acidic residues" evidence="18">
    <location>
        <begin position="524"/>
        <end position="541"/>
    </location>
</feature>
<feature type="region of interest" description="Disordered" evidence="18">
    <location>
        <begin position="556"/>
        <end position="578"/>
    </location>
</feature>
<evidence type="ECO:0000256" key="13">
    <source>
        <dbReference type="ARBA" id="ARBA00022833"/>
    </source>
</evidence>
<dbReference type="SUPFAM" id="SSF81301">
    <property type="entry name" value="Nucleotidyltransferase"/>
    <property type="match status" value="2"/>
</dbReference>
<dbReference type="GO" id="GO:0050265">
    <property type="term" value="F:RNA uridylyltransferase activity"/>
    <property type="evidence" value="ECO:0007669"/>
    <property type="project" value="UniProtKB-EC"/>
</dbReference>
<evidence type="ECO:0000256" key="6">
    <source>
        <dbReference type="ARBA" id="ARBA00022490"/>
    </source>
</evidence>
<proteinExistence type="inferred from homology"/>
<keyword evidence="8" id="KW-0808">Transferase</keyword>
<dbReference type="PROSITE" id="PS50158">
    <property type="entry name" value="ZF_CCHC"/>
    <property type="match status" value="3"/>
</dbReference>
<evidence type="ECO:0000256" key="3">
    <source>
        <dbReference type="ARBA" id="ARBA00004496"/>
    </source>
</evidence>
<accession>A0A8C1L402</accession>
<keyword evidence="7" id="KW-0597">Phosphoprotein</keyword>
<name>A0A8C1L402_CYPCA</name>
<dbReference type="InterPro" id="IPR043519">
    <property type="entry name" value="NT_sf"/>
</dbReference>
<feature type="domain" description="CCHC-type" evidence="19">
    <location>
        <begin position="1032"/>
        <end position="1049"/>
    </location>
</feature>
<dbReference type="InterPro" id="IPR054708">
    <property type="entry name" value="MTPAP-like_central"/>
</dbReference>
<dbReference type="AlphaFoldDB" id="A0A8C1L402"/>
<dbReference type="Pfam" id="PF22600">
    <property type="entry name" value="MTPAP-like_central"/>
    <property type="match status" value="1"/>
</dbReference>
<evidence type="ECO:0000256" key="1">
    <source>
        <dbReference type="ARBA" id="ARBA00001936"/>
    </source>
</evidence>
<dbReference type="EC" id="2.7.7.52" evidence="5"/>
<keyword evidence="11" id="KW-0677">Repeat</keyword>
<keyword evidence="6" id="KW-0963">Cytoplasm</keyword>
<evidence type="ECO:0000256" key="11">
    <source>
        <dbReference type="ARBA" id="ARBA00022737"/>
    </source>
</evidence>
<evidence type="ECO:0000256" key="10">
    <source>
        <dbReference type="ARBA" id="ARBA00022723"/>
    </source>
</evidence>
<feature type="region of interest" description="Disordered" evidence="18">
    <location>
        <begin position="364"/>
        <end position="393"/>
    </location>
</feature>
<feature type="compositionally biased region" description="Basic and acidic residues" evidence="18">
    <location>
        <begin position="514"/>
        <end position="523"/>
    </location>
</feature>
<dbReference type="GO" id="GO:0008270">
    <property type="term" value="F:zinc ion binding"/>
    <property type="evidence" value="ECO:0007669"/>
    <property type="project" value="UniProtKB-KW"/>
</dbReference>
<evidence type="ECO:0000256" key="2">
    <source>
        <dbReference type="ARBA" id="ARBA00001946"/>
    </source>
</evidence>
<evidence type="ECO:0000256" key="5">
    <source>
        <dbReference type="ARBA" id="ARBA00012472"/>
    </source>
</evidence>
<reference evidence="20" key="2">
    <citation type="submission" date="2025-09" db="UniProtKB">
        <authorList>
            <consortium name="Ensembl"/>
        </authorList>
    </citation>
    <scope>IDENTIFICATION</scope>
</reference>
<dbReference type="FunFam" id="1.10.1410.10:FF:000004">
    <property type="entry name" value="terminal uridylyltransferase 4 isoform X2"/>
    <property type="match status" value="1"/>
</dbReference>
<feature type="compositionally biased region" description="Low complexity" evidence="18">
    <location>
        <begin position="562"/>
        <end position="576"/>
    </location>
</feature>
<evidence type="ECO:0000259" key="19">
    <source>
        <dbReference type="PROSITE" id="PS50158"/>
    </source>
</evidence>
<dbReference type="GO" id="GO:0005829">
    <property type="term" value="C:cytosol"/>
    <property type="evidence" value="ECO:0007669"/>
    <property type="project" value="UniProtKB-ARBA"/>
</dbReference>
<keyword evidence="14" id="KW-0460">Magnesium</keyword>
<evidence type="ECO:0000313" key="21">
    <source>
        <dbReference type="Proteomes" id="UP000694427"/>
    </source>
</evidence>
<dbReference type="GO" id="GO:0061157">
    <property type="term" value="P:mRNA destabilization"/>
    <property type="evidence" value="ECO:0007669"/>
    <property type="project" value="UniProtKB-ARBA"/>
</dbReference>
<comment type="subcellular location">
    <subcellularLocation>
        <location evidence="3">Cytoplasm</location>
    </subcellularLocation>
</comment>
<feature type="domain" description="CCHC-type" evidence="19">
    <location>
        <begin position="608"/>
        <end position="623"/>
    </location>
</feature>
<dbReference type="Gene3D" id="1.10.1410.10">
    <property type="match status" value="2"/>
</dbReference>
<comment type="cofactor">
    <cofactor evidence="2">
        <name>Mg(2+)</name>
        <dbReference type="ChEBI" id="CHEBI:18420"/>
    </cofactor>
</comment>
<keyword evidence="13" id="KW-0862">Zinc</keyword>
<evidence type="ECO:0000256" key="7">
    <source>
        <dbReference type="ARBA" id="ARBA00022553"/>
    </source>
</evidence>
<dbReference type="Pfam" id="PF19088">
    <property type="entry name" value="TUTase"/>
    <property type="match status" value="1"/>
</dbReference>
<dbReference type="SUPFAM" id="SSF57756">
    <property type="entry name" value="Retrovirus zinc finger-like domains"/>
    <property type="match status" value="2"/>
</dbReference>
<dbReference type="PANTHER" id="PTHR12271:SF49">
    <property type="entry name" value="TERMINAL URIDYLYLTRANSFERASE 4"/>
    <property type="match status" value="1"/>
</dbReference>
<keyword evidence="9" id="KW-0548">Nucleotidyltransferase</keyword>
<comment type="similarity">
    <text evidence="4">Belongs to the DNA polymerase type-B-like family.</text>
</comment>
<dbReference type="SMART" id="SM00343">
    <property type="entry name" value="ZnF_C2HC"/>
    <property type="match status" value="3"/>
</dbReference>
<keyword evidence="15" id="KW-0464">Manganese</keyword>
<feature type="compositionally biased region" description="Low complexity" evidence="18">
    <location>
        <begin position="1079"/>
        <end position="1112"/>
    </location>
</feature>
<dbReference type="GO" id="GO:0031123">
    <property type="term" value="P:RNA 3'-end processing"/>
    <property type="evidence" value="ECO:0007669"/>
    <property type="project" value="TreeGrafter"/>
</dbReference>
<dbReference type="CDD" id="cd05402">
    <property type="entry name" value="NT_PAP_TUTase"/>
    <property type="match status" value="2"/>
</dbReference>
<feature type="region of interest" description="Disordered" evidence="18">
    <location>
        <begin position="495"/>
        <end position="542"/>
    </location>
</feature>
<evidence type="ECO:0000256" key="8">
    <source>
        <dbReference type="ARBA" id="ARBA00022679"/>
    </source>
</evidence>
<keyword evidence="12 17" id="KW-0863">Zinc-finger</keyword>
<evidence type="ECO:0000256" key="12">
    <source>
        <dbReference type="ARBA" id="ARBA00022771"/>
    </source>
</evidence>
<evidence type="ECO:0000256" key="9">
    <source>
        <dbReference type="ARBA" id="ARBA00022695"/>
    </source>
</evidence>
<sequence>RASQYVKRRNISVTHLRYSANHNALDSWLITAHLALQSDELCQPRRVSERRGIEEKQQCTAGRQRGEVTAEVVEIGNLTSDQQLGLKQAEERLQRDYIHRLLKPSPEYPNFQYLCKLCSVHVENIQGAHKHIKEKRHKKNIMEKQEENELRALPAPSPAQLRALDSVVLEVAETHGISEEDFALRQAVVQESVSSTCSLRLYGSCLTRFAFKTSDVNIDVSYPSTVSLNELEFAEVESDFHAKVPVVFCRDVASGLMCKVSAGNDVACLTTNHLAALARLEPRLVPLVLAFRHWANLCHIDCQAEGGIPSYSLSLMVIFFLQQRAKPILPVYLGHWIKGFDVKRVDEFHLTGMESDSFVGWEHRPAPAGEGRGDGRAKPEPKTQTEKKEKKGEYTRLTLKQPVSASLGQLWLELLRFYTLEFALEEHIISIRLKELLPRELKNWPRRRLAVEDPFALKRNVARSLNSQMVFEYIQERFRTAYKYFACPQSRNGANASRGLLRKKPRRSRTARSRSLDRKKSGEEDADSSDDEDERDMEEEESLRAGFTELLLSDAGMDSRSESVSQEPSAAESPSALNGLLMDSEEDEEEDKDQEMEKQHSIPPTVVCSICKRDGHLKDDCPEDFKKVELKPLPPMTEHFREILDGLCMLCYRELSPSLIEQQKREQILGSLERFIRKEYNDKAQLCLFGSSKNGFGFRDSDLDICMTLEGHDTAEKLNCKEIIEGLAKVLKKHTGLRNILPITTAKVPIVKFEHRQSGLEGDISLYNTLAQHNTRMLATYAAIDPRVQYLGYTMKVFAKRCDIGDASRGSLSSYAYILMVLYFLQQRQPPVIPVLQEIFDGNTVPQRMVDGWNAFFFNDLNELRRLPELHQNKETVGELWLGLLRFYTEEFDFKEYVISIRQRKRLTTFEKQWTSKCIAIEDPFDLNHNLGAGVSRKMTNFIMKAFINGRKLFGTPFYPHPGTEADYFFDSKVLTDGELAPNDRCCRICGKIGHYMKDCPKRRRCSVYRMKKKENEREEEVREEDREPRERRCFQCGDMGHVRRDCPDYKHLRQRAVPGPGTAQNLIQLFLLSSDTRQTPPYSPQQSPYSQASVSPQNSKPSSASSTSKPSHPQPQVPQVQLPIFSFPHSHPGQYHTGLSALGLLPAHPQQPPLTSASWPIHGPLIQAVSPAHMNLNDPSIIFAQPSTGRVAGGVGGGPARERGHPWHNHHLNPGPLVGNGTVNKTGAHTWCSHSLVTVSVTQFRNLVKCFLSRFSL</sequence>
<feature type="domain" description="CCHC-type" evidence="19">
    <location>
        <begin position="987"/>
        <end position="1002"/>
    </location>
</feature>
<reference evidence="20" key="1">
    <citation type="submission" date="2025-08" db="UniProtKB">
        <authorList>
            <consortium name="Ensembl"/>
        </authorList>
    </citation>
    <scope>IDENTIFICATION</scope>
</reference>
<dbReference type="Gene3D" id="4.10.60.10">
    <property type="entry name" value="Zinc finger, CCHC-type"/>
    <property type="match status" value="1"/>
</dbReference>
<comment type="catalytic activity">
    <reaction evidence="16">
        <text>RNA(n) + UTP = RNA(n)-3'-uridine ribonucleotide + diphosphate</text>
        <dbReference type="Rhea" id="RHEA:14785"/>
        <dbReference type="Rhea" id="RHEA-COMP:14527"/>
        <dbReference type="Rhea" id="RHEA-COMP:17348"/>
        <dbReference type="ChEBI" id="CHEBI:33019"/>
        <dbReference type="ChEBI" id="CHEBI:46398"/>
        <dbReference type="ChEBI" id="CHEBI:140395"/>
        <dbReference type="ChEBI" id="CHEBI:173116"/>
        <dbReference type="EC" id="2.7.7.52"/>
    </reaction>
</comment>
<dbReference type="InterPro" id="IPR045100">
    <property type="entry name" value="TUT4/7_NTP_transf"/>
</dbReference>
<evidence type="ECO:0000313" key="20">
    <source>
        <dbReference type="Ensembl" id="ENSCCRP00010055492.1"/>
    </source>
</evidence>
<evidence type="ECO:0000256" key="14">
    <source>
        <dbReference type="ARBA" id="ARBA00022842"/>
    </source>
</evidence>
<evidence type="ECO:0000256" key="18">
    <source>
        <dbReference type="SAM" id="MobiDB-lite"/>
    </source>
</evidence>